<protein>
    <submittedName>
        <fullName evidence="2">RNA-binding S4 domain-containing protein</fullName>
    </submittedName>
</protein>
<keyword evidence="3" id="KW-1185">Reference proteome</keyword>
<dbReference type="SUPFAM" id="SSF55174">
    <property type="entry name" value="Alpha-L RNA-binding motif"/>
    <property type="match status" value="1"/>
</dbReference>
<dbReference type="GO" id="GO:0003723">
    <property type="term" value="F:RNA binding"/>
    <property type="evidence" value="ECO:0007669"/>
    <property type="project" value="UniProtKB-KW"/>
</dbReference>
<dbReference type="KEGG" id="sgrg:L0C25_08720"/>
<accession>A0AA46TLI6</accession>
<sequence>MADLRAIEIKDASIRLGQLLKLAGLIDSGSDVKALLAAGEVLVNEETETRRGRQLVVGDVVRCRGESVRVASRG</sequence>
<dbReference type="AlphaFoldDB" id="A0AA46TLI6"/>
<keyword evidence="1" id="KW-0694">RNA-binding</keyword>
<evidence type="ECO:0000313" key="3">
    <source>
        <dbReference type="Proteomes" id="UP001164390"/>
    </source>
</evidence>
<dbReference type="CDD" id="cd00165">
    <property type="entry name" value="S4"/>
    <property type="match status" value="1"/>
</dbReference>
<dbReference type="Pfam" id="PF13275">
    <property type="entry name" value="S4_2"/>
    <property type="match status" value="1"/>
</dbReference>
<gene>
    <name evidence="2" type="ORF">L0C25_08720</name>
</gene>
<dbReference type="Proteomes" id="UP001164390">
    <property type="component" value="Chromosome"/>
</dbReference>
<organism evidence="2 3">
    <name type="scientific">Solicola gregarius</name>
    <dbReference type="NCBI Taxonomy" id="2908642"/>
    <lineage>
        <taxon>Bacteria</taxon>
        <taxon>Bacillati</taxon>
        <taxon>Actinomycetota</taxon>
        <taxon>Actinomycetes</taxon>
        <taxon>Propionibacteriales</taxon>
        <taxon>Nocardioidaceae</taxon>
        <taxon>Solicola</taxon>
    </lineage>
</organism>
<dbReference type="EMBL" id="CP094970">
    <property type="protein sequence ID" value="UYM07144.1"/>
    <property type="molecule type" value="Genomic_DNA"/>
</dbReference>
<dbReference type="RefSeq" id="WP_271636089.1">
    <property type="nucleotide sequence ID" value="NZ_CP094970.1"/>
</dbReference>
<dbReference type="Gene3D" id="3.10.290.10">
    <property type="entry name" value="RNA-binding S4 domain"/>
    <property type="match status" value="1"/>
</dbReference>
<evidence type="ECO:0000256" key="1">
    <source>
        <dbReference type="PROSITE-ProRule" id="PRU00182"/>
    </source>
</evidence>
<reference evidence="2" key="1">
    <citation type="submission" date="2022-01" db="EMBL/GenBank/DDBJ databases">
        <title>Nocardioidaceae gen. sp. A5X3R13.</title>
        <authorList>
            <person name="Lopez Marin M.A."/>
            <person name="Uhlik O."/>
        </authorList>
    </citation>
    <scope>NUCLEOTIDE SEQUENCE</scope>
    <source>
        <strain evidence="2">A5X3R13</strain>
    </source>
</reference>
<proteinExistence type="predicted"/>
<dbReference type="InterPro" id="IPR036986">
    <property type="entry name" value="S4_RNA-bd_sf"/>
</dbReference>
<evidence type="ECO:0000313" key="2">
    <source>
        <dbReference type="EMBL" id="UYM07144.1"/>
    </source>
</evidence>
<name>A0AA46TLI6_9ACTN</name>
<dbReference type="PROSITE" id="PS50889">
    <property type="entry name" value="S4"/>
    <property type="match status" value="1"/>
</dbReference>